<feature type="transmembrane region" description="Helical" evidence="1">
    <location>
        <begin position="81"/>
        <end position="103"/>
    </location>
</feature>
<evidence type="ECO:0000313" key="2">
    <source>
        <dbReference type="EMBL" id="MBX0296912.1"/>
    </source>
</evidence>
<reference evidence="2 3" key="1">
    <citation type="submission" date="2021-06" db="EMBL/GenBank/DDBJ databases">
        <title>Halomicroarcula sp. a new haloarchaeum isolated from saline soil.</title>
        <authorList>
            <person name="Duran-Viseras A."/>
            <person name="Sanchez-Porro C."/>
            <person name="Ventosa A."/>
        </authorList>
    </citation>
    <scope>NUCLEOTIDE SEQUENCE [LARGE SCALE GENOMIC DNA]</scope>
    <source>
        <strain evidence="2 3">F27</strain>
    </source>
</reference>
<dbReference type="EMBL" id="RKLT01000012">
    <property type="protein sequence ID" value="MBX0296912.1"/>
    <property type="molecule type" value="Genomic_DNA"/>
</dbReference>
<proteinExistence type="predicted"/>
<feature type="transmembrane region" description="Helical" evidence="1">
    <location>
        <begin position="53"/>
        <end position="75"/>
    </location>
</feature>
<keyword evidence="1" id="KW-0472">Membrane</keyword>
<name>A0AAW4PFP8_9EURY</name>
<keyword evidence="1" id="KW-1133">Transmembrane helix</keyword>
<evidence type="ECO:0000313" key="3">
    <source>
        <dbReference type="Proteomes" id="UP001430455"/>
    </source>
</evidence>
<keyword evidence="1" id="KW-0812">Transmembrane</keyword>
<dbReference type="Proteomes" id="UP001430455">
    <property type="component" value="Unassembled WGS sequence"/>
</dbReference>
<sequence>MSALIWTGTVSIALLSLPISAITVLAIVIGYDRESPSVEWFSQWPHERRSPDLIVSVIGYLGVVALSTLVAVVAYEITQTLAIGMIVSSLSGIWFFKHLHFFLSLDSNTEKQV</sequence>
<organism evidence="2 3">
    <name type="scientific">Haloarcula nitratireducens</name>
    <dbReference type="NCBI Taxonomy" id="2487749"/>
    <lineage>
        <taxon>Archaea</taxon>
        <taxon>Methanobacteriati</taxon>
        <taxon>Methanobacteriota</taxon>
        <taxon>Stenosarchaea group</taxon>
        <taxon>Halobacteria</taxon>
        <taxon>Halobacteriales</taxon>
        <taxon>Haloarculaceae</taxon>
        <taxon>Haloarcula</taxon>
    </lineage>
</organism>
<accession>A0AAW4PFP8</accession>
<gene>
    <name evidence="2" type="ORF">EGH23_18700</name>
</gene>
<feature type="transmembrane region" description="Helical" evidence="1">
    <location>
        <begin position="12"/>
        <end position="32"/>
    </location>
</feature>
<protein>
    <submittedName>
        <fullName evidence="2">Uncharacterized protein</fullName>
    </submittedName>
</protein>
<dbReference type="AlphaFoldDB" id="A0AAW4PFP8"/>
<keyword evidence="3" id="KW-1185">Reference proteome</keyword>
<comment type="caution">
    <text evidence="2">The sequence shown here is derived from an EMBL/GenBank/DDBJ whole genome shotgun (WGS) entry which is preliminary data.</text>
</comment>
<dbReference type="RefSeq" id="WP_220581505.1">
    <property type="nucleotide sequence ID" value="NZ_RKLT01000012.1"/>
</dbReference>
<evidence type="ECO:0000256" key="1">
    <source>
        <dbReference type="SAM" id="Phobius"/>
    </source>
</evidence>